<dbReference type="EMBL" id="RXPE01000024">
    <property type="protein sequence ID" value="RTR25585.1"/>
    <property type="molecule type" value="Genomic_DNA"/>
</dbReference>
<keyword evidence="9" id="KW-0762">Sugar transport</keyword>
<name>A0A3S0KFJ7_9DEIO</name>
<dbReference type="SUPFAM" id="SSF47831">
    <property type="entry name" value="Enzyme I of the PEP:sugar phosphotransferase system HPr-binding (sub)domain"/>
    <property type="match status" value="1"/>
</dbReference>
<evidence type="ECO:0000256" key="9">
    <source>
        <dbReference type="ARBA" id="ARBA00022597"/>
    </source>
</evidence>
<feature type="domain" description="HPr" evidence="16">
    <location>
        <begin position="164"/>
        <end position="250"/>
    </location>
</feature>
<dbReference type="InterPro" id="IPR035895">
    <property type="entry name" value="HPr-like_sf"/>
</dbReference>
<dbReference type="RefSeq" id="WP_126352667.1">
    <property type="nucleotide sequence ID" value="NZ_CP086381.1"/>
</dbReference>
<dbReference type="CDD" id="cd00211">
    <property type="entry name" value="PTS_IIA_fru"/>
    <property type="match status" value="1"/>
</dbReference>
<evidence type="ECO:0000256" key="6">
    <source>
        <dbReference type="ARBA" id="ARBA00022448"/>
    </source>
</evidence>
<dbReference type="Gene3D" id="3.20.20.60">
    <property type="entry name" value="Phosphoenolpyruvate-binding domains"/>
    <property type="match status" value="1"/>
</dbReference>
<keyword evidence="6" id="KW-0813">Transport</keyword>
<comment type="similarity">
    <text evidence="4">Belongs to the PEP-utilizing enzyme family.</text>
</comment>
<dbReference type="InterPro" id="IPR008279">
    <property type="entry name" value="PEP-util_enz_mobile_dom"/>
</dbReference>
<dbReference type="NCBIfam" id="TIGR01417">
    <property type="entry name" value="PTS_I_fam"/>
    <property type="match status" value="1"/>
</dbReference>
<dbReference type="GO" id="GO:0005737">
    <property type="term" value="C:cytoplasm"/>
    <property type="evidence" value="ECO:0007669"/>
    <property type="project" value="UniProtKB-SubCell"/>
</dbReference>
<dbReference type="PROSITE" id="PS00372">
    <property type="entry name" value="PTS_EIIA_TYPE_2_HIS"/>
    <property type="match status" value="1"/>
</dbReference>
<dbReference type="SUPFAM" id="SSF55804">
    <property type="entry name" value="Phoshotransferase/anion transport protein"/>
    <property type="match status" value="1"/>
</dbReference>
<evidence type="ECO:0000256" key="2">
    <source>
        <dbReference type="ARBA" id="ARBA00001946"/>
    </source>
</evidence>
<comment type="subcellular location">
    <subcellularLocation>
        <location evidence="3">Cytoplasm</location>
    </subcellularLocation>
</comment>
<dbReference type="InterPro" id="IPR000121">
    <property type="entry name" value="PEP_util_C"/>
</dbReference>
<accession>A0A3S0KFJ7</accession>
<dbReference type="InterPro" id="IPR001020">
    <property type="entry name" value="PTS_HPr_His_P_site"/>
</dbReference>
<keyword evidence="14" id="KW-0460">Magnesium</keyword>
<dbReference type="OrthoDB" id="9765468at2"/>
<evidence type="ECO:0000313" key="17">
    <source>
        <dbReference type="EMBL" id="RTR25585.1"/>
    </source>
</evidence>
<dbReference type="PANTHER" id="PTHR46244:SF6">
    <property type="entry name" value="PHOSPHOENOLPYRUVATE-PROTEIN PHOSPHOTRANSFERASE"/>
    <property type="match status" value="1"/>
</dbReference>
<proteinExistence type="inferred from homology"/>
<dbReference type="GO" id="GO:0009401">
    <property type="term" value="P:phosphoenolpyruvate-dependent sugar phosphotransferase system"/>
    <property type="evidence" value="ECO:0007669"/>
    <property type="project" value="UniProtKB-KW"/>
</dbReference>
<evidence type="ECO:0000256" key="14">
    <source>
        <dbReference type="ARBA" id="ARBA00022842"/>
    </source>
</evidence>
<dbReference type="InterPro" id="IPR050499">
    <property type="entry name" value="PEP-utilizing_PTS_enzyme"/>
</dbReference>
<dbReference type="Gene3D" id="3.40.930.10">
    <property type="entry name" value="Mannitol-specific EII, Chain A"/>
    <property type="match status" value="1"/>
</dbReference>
<dbReference type="InterPro" id="IPR015813">
    <property type="entry name" value="Pyrv/PenolPyrv_kinase-like_dom"/>
</dbReference>
<keyword evidence="7" id="KW-0963">Cytoplasm</keyword>
<dbReference type="EC" id="2.7.3.9" evidence="5"/>
<dbReference type="Gene3D" id="1.10.274.10">
    <property type="entry name" value="PtsI, HPr-binding domain"/>
    <property type="match status" value="1"/>
</dbReference>
<dbReference type="GO" id="GO:0016301">
    <property type="term" value="F:kinase activity"/>
    <property type="evidence" value="ECO:0007669"/>
    <property type="project" value="UniProtKB-KW"/>
</dbReference>
<dbReference type="Proteomes" id="UP000277766">
    <property type="component" value="Unassembled WGS sequence"/>
</dbReference>
<evidence type="ECO:0000256" key="8">
    <source>
        <dbReference type="ARBA" id="ARBA00022553"/>
    </source>
</evidence>
<keyword evidence="17" id="KW-0670">Pyruvate</keyword>
<keyword evidence="8" id="KW-0597">Phosphoprotein</keyword>
<evidence type="ECO:0000259" key="16">
    <source>
        <dbReference type="PROSITE" id="PS51350"/>
    </source>
</evidence>
<keyword evidence="10 17" id="KW-0808">Transferase</keyword>
<dbReference type="Gene3D" id="3.50.30.10">
    <property type="entry name" value="Phosphohistidine domain"/>
    <property type="match status" value="1"/>
</dbReference>
<dbReference type="PROSITE" id="PS00370">
    <property type="entry name" value="PEP_ENZYMES_PHOS_SITE"/>
    <property type="match status" value="1"/>
</dbReference>
<evidence type="ECO:0000256" key="4">
    <source>
        <dbReference type="ARBA" id="ARBA00007837"/>
    </source>
</evidence>
<dbReference type="InterPro" id="IPR036637">
    <property type="entry name" value="Phosphohistidine_dom_sf"/>
</dbReference>
<dbReference type="InterPro" id="IPR018274">
    <property type="entry name" value="PEP_util_AS"/>
</dbReference>
<protein>
    <recommendedName>
        <fullName evidence="5">phosphoenolpyruvate--protein phosphotransferase</fullName>
        <ecNumber evidence="5">2.7.3.9</ecNumber>
    </recommendedName>
</protein>
<keyword evidence="13" id="KW-0418">Kinase</keyword>
<evidence type="ECO:0000256" key="3">
    <source>
        <dbReference type="ARBA" id="ARBA00004496"/>
    </source>
</evidence>
<dbReference type="InterPro" id="IPR000032">
    <property type="entry name" value="HPr-like"/>
</dbReference>
<evidence type="ECO:0000256" key="11">
    <source>
        <dbReference type="ARBA" id="ARBA00022683"/>
    </source>
</evidence>
<dbReference type="PROSITE" id="PS51094">
    <property type="entry name" value="PTS_EIIA_TYPE_2"/>
    <property type="match status" value="1"/>
</dbReference>
<dbReference type="InterPro" id="IPR002178">
    <property type="entry name" value="PTS_EIIA_type-2_dom"/>
</dbReference>
<sequence>MIQLPTQLIRLGAQADSKEAAIRQVAALLADAGRTDPAYVQGMLDREAQVSTYLGSGIAIPHGTPDTRHLIRQTGIAVLQLPGGVDWDGDRARLVVGIAAASDEHLDILRQLTRVLNNPELVERLSTTHDPAEVQAALGAPAVHTPAEAATAPAPSAPVAPALPYTARVTLPNPQGMHARPATRLAQLVKAQGGQLRLAREGEPNSADATRLMEVLALGLKQGTPLVLSSDREALLQAATDAVRSGLGDDLSAAQQPAAPTRREPAWTPQQVRATLEGVPASEGLVSGPVRQFRAQALEVQDAPEDPAQSAAALDRALSAARADLDLTIQDVQARFGAEKAAIFRAHQELLDDTGVLEEAAALMLDGHGAAWAYQQVTAGRIAALERLDDPVLAGRAVDLSDVQRRVLRHLLGLGTEQAMDTGEPFILLAPDLTPSDTARLSLDTLLGFATEVGGPTSHTAIMARGLGVPAVVAAGAGLRDIPDGTPAILDGSSGRLYLDPSPTDLQAAQAQRERLEAVRQAAYQGRMQPGATRDGTHIEVAANVNRAADAQAALDAGAEGVGLMRTEFLFLESDHAPTEAEQEREYRAMAQALGDRTLVIRTLDIGGDKEVPYLGLAHEDNSFLGIRGIRLCFERPDLFLPQLRAIVRVAGDHPNVHVMFPMIATLADLRRAKAMLDDVRAELNVPPIPVGVMIEVPSAALLARELAPEVDFFSVGTNDLTGYTLAMDRLHPLLAAQTDAMHPAVLRLIAVTAEAAQAHGKWVGVCGGAAGEAVGALVLAGLGVRELSVSTPAVATVKAALREYDLAQLQALGREALAQPDAAGVRALAEELLSRTKEMNA</sequence>
<dbReference type="InterPro" id="IPR036618">
    <property type="entry name" value="PtsI_HPr-bd_sf"/>
</dbReference>
<evidence type="ECO:0000256" key="1">
    <source>
        <dbReference type="ARBA" id="ARBA00000683"/>
    </source>
</evidence>
<comment type="cofactor">
    <cofactor evidence="2">
        <name>Mg(2+)</name>
        <dbReference type="ChEBI" id="CHEBI:18420"/>
    </cofactor>
</comment>
<organism evidence="17 18">
    <name type="scientific">Deinococcus radiophilus</name>
    <dbReference type="NCBI Taxonomy" id="32062"/>
    <lineage>
        <taxon>Bacteria</taxon>
        <taxon>Thermotogati</taxon>
        <taxon>Deinococcota</taxon>
        <taxon>Deinococci</taxon>
        <taxon>Deinococcales</taxon>
        <taxon>Deinococcaceae</taxon>
        <taxon>Deinococcus</taxon>
    </lineage>
</organism>
<dbReference type="Gene3D" id="3.30.1340.10">
    <property type="entry name" value="HPr-like"/>
    <property type="match status" value="1"/>
</dbReference>
<evidence type="ECO:0000259" key="15">
    <source>
        <dbReference type="PROSITE" id="PS51094"/>
    </source>
</evidence>
<reference evidence="17 18" key="1">
    <citation type="submission" date="2018-12" db="EMBL/GenBank/DDBJ databases">
        <title>Deinococcus radiophilus ATCC 27603 genome sequencing and assembly.</title>
        <authorList>
            <person name="Maclea K.S."/>
            <person name="Maynard C.R."/>
        </authorList>
    </citation>
    <scope>NUCLEOTIDE SEQUENCE [LARGE SCALE GENOMIC DNA]</scope>
    <source>
        <strain evidence="17 18">ATCC 27603</strain>
    </source>
</reference>
<dbReference type="Pfam" id="PF02896">
    <property type="entry name" value="PEP-utilizers_C"/>
    <property type="match status" value="1"/>
</dbReference>
<dbReference type="SUPFAM" id="SSF55594">
    <property type="entry name" value="HPr-like"/>
    <property type="match status" value="1"/>
</dbReference>
<dbReference type="GO" id="GO:0046872">
    <property type="term" value="F:metal ion binding"/>
    <property type="evidence" value="ECO:0007669"/>
    <property type="project" value="UniProtKB-KW"/>
</dbReference>
<comment type="catalytic activity">
    <reaction evidence="1">
        <text>L-histidyl-[protein] + phosphoenolpyruvate = N(pros)-phospho-L-histidyl-[protein] + pyruvate</text>
        <dbReference type="Rhea" id="RHEA:23880"/>
        <dbReference type="Rhea" id="RHEA-COMP:9745"/>
        <dbReference type="Rhea" id="RHEA-COMP:9746"/>
        <dbReference type="ChEBI" id="CHEBI:15361"/>
        <dbReference type="ChEBI" id="CHEBI:29979"/>
        <dbReference type="ChEBI" id="CHEBI:58702"/>
        <dbReference type="ChEBI" id="CHEBI:64837"/>
        <dbReference type="EC" id="2.7.3.9"/>
    </reaction>
</comment>
<dbReference type="PANTHER" id="PTHR46244">
    <property type="entry name" value="PHOSPHOENOLPYRUVATE-PROTEIN PHOSPHOTRANSFERASE"/>
    <property type="match status" value="1"/>
</dbReference>
<dbReference type="GO" id="GO:0008965">
    <property type="term" value="F:phosphoenolpyruvate-protein phosphotransferase activity"/>
    <property type="evidence" value="ECO:0007669"/>
    <property type="project" value="UniProtKB-EC"/>
</dbReference>
<dbReference type="InterPro" id="IPR006318">
    <property type="entry name" value="PTS_EI-like"/>
</dbReference>
<keyword evidence="11" id="KW-0598">Phosphotransferase system</keyword>
<dbReference type="CDD" id="cd00367">
    <property type="entry name" value="PTS-HPr_like"/>
    <property type="match status" value="1"/>
</dbReference>
<evidence type="ECO:0000313" key="18">
    <source>
        <dbReference type="Proteomes" id="UP000277766"/>
    </source>
</evidence>
<keyword evidence="12" id="KW-0479">Metal-binding</keyword>
<gene>
    <name evidence="17" type="primary">ptsP</name>
    <name evidence="17" type="ORF">EJ104_10195</name>
</gene>
<dbReference type="InterPro" id="IPR040442">
    <property type="entry name" value="Pyrv_kinase-like_dom_sf"/>
</dbReference>
<dbReference type="Pfam" id="PF05524">
    <property type="entry name" value="PEP-utilisers_N"/>
    <property type="match status" value="1"/>
</dbReference>
<dbReference type="PROSITE" id="PS00369">
    <property type="entry name" value="PTS_HPR_HIS"/>
    <property type="match status" value="1"/>
</dbReference>
<keyword evidence="18" id="KW-1185">Reference proteome</keyword>
<comment type="caution">
    <text evidence="17">The sequence shown here is derived from an EMBL/GenBank/DDBJ whole genome shotgun (WGS) entry which is preliminary data.</text>
</comment>
<evidence type="ECO:0000256" key="5">
    <source>
        <dbReference type="ARBA" id="ARBA00012232"/>
    </source>
</evidence>
<dbReference type="PRINTS" id="PR01736">
    <property type="entry name" value="PHPHTRNFRASE"/>
</dbReference>
<evidence type="ECO:0000256" key="12">
    <source>
        <dbReference type="ARBA" id="ARBA00022723"/>
    </source>
</evidence>
<dbReference type="PROSITE" id="PS51350">
    <property type="entry name" value="PTS_HPR_DOM"/>
    <property type="match status" value="1"/>
</dbReference>
<evidence type="ECO:0000256" key="7">
    <source>
        <dbReference type="ARBA" id="ARBA00022490"/>
    </source>
</evidence>
<dbReference type="SUPFAM" id="SSF52009">
    <property type="entry name" value="Phosphohistidine domain"/>
    <property type="match status" value="1"/>
</dbReference>
<dbReference type="InterPro" id="IPR016152">
    <property type="entry name" value="PTrfase/Anion_transptr"/>
</dbReference>
<evidence type="ECO:0000256" key="13">
    <source>
        <dbReference type="ARBA" id="ARBA00022777"/>
    </source>
</evidence>
<feature type="domain" description="PTS EIIA type-2" evidence="15">
    <location>
        <begin position="2"/>
        <end position="141"/>
    </location>
</feature>
<dbReference type="Pfam" id="PF00359">
    <property type="entry name" value="PTS_EIIA_2"/>
    <property type="match status" value="1"/>
</dbReference>
<dbReference type="Pfam" id="PF00381">
    <property type="entry name" value="PTS-HPr"/>
    <property type="match status" value="1"/>
</dbReference>
<dbReference type="InterPro" id="IPR008731">
    <property type="entry name" value="PTS_EIN"/>
</dbReference>
<evidence type="ECO:0000256" key="10">
    <source>
        <dbReference type="ARBA" id="ARBA00022679"/>
    </source>
</evidence>
<dbReference type="AlphaFoldDB" id="A0A3S0KFJ7"/>
<dbReference type="SUPFAM" id="SSF51621">
    <property type="entry name" value="Phosphoenolpyruvate/pyruvate domain"/>
    <property type="match status" value="1"/>
</dbReference>
<dbReference type="Pfam" id="PF00391">
    <property type="entry name" value="PEP-utilizers"/>
    <property type="match status" value="1"/>
</dbReference>